<sequence length="71" mass="8209">MEESDNQFQVGTAEQVRSRWHVRLPQVNSLRVYLFSTSDGSRVPAPPAASTSTDFQRIRRDECRDKFEHQG</sequence>
<feature type="region of interest" description="Disordered" evidence="1">
    <location>
        <begin position="38"/>
        <end position="59"/>
    </location>
</feature>
<accession>A0A1D1UST1</accession>
<protein>
    <submittedName>
        <fullName evidence="2">Uncharacterized protein</fullName>
    </submittedName>
</protein>
<organism evidence="2 3">
    <name type="scientific">Ramazzottius varieornatus</name>
    <name type="common">Water bear</name>
    <name type="synonym">Tardigrade</name>
    <dbReference type="NCBI Taxonomy" id="947166"/>
    <lineage>
        <taxon>Eukaryota</taxon>
        <taxon>Metazoa</taxon>
        <taxon>Ecdysozoa</taxon>
        <taxon>Tardigrada</taxon>
        <taxon>Eutardigrada</taxon>
        <taxon>Parachela</taxon>
        <taxon>Hypsibioidea</taxon>
        <taxon>Ramazzottiidae</taxon>
        <taxon>Ramazzottius</taxon>
    </lineage>
</organism>
<dbReference type="Proteomes" id="UP000186922">
    <property type="component" value="Unassembled WGS sequence"/>
</dbReference>
<dbReference type="AlphaFoldDB" id="A0A1D1UST1"/>
<comment type="caution">
    <text evidence="2">The sequence shown here is derived from an EMBL/GenBank/DDBJ whole genome shotgun (WGS) entry which is preliminary data.</text>
</comment>
<keyword evidence="3" id="KW-1185">Reference proteome</keyword>
<proteinExistence type="predicted"/>
<name>A0A1D1UST1_RAMVA</name>
<evidence type="ECO:0000256" key="1">
    <source>
        <dbReference type="SAM" id="MobiDB-lite"/>
    </source>
</evidence>
<gene>
    <name evidence="2" type="primary">RvY_02725-1</name>
    <name evidence="2" type="synonym">RvY_02725.1</name>
    <name evidence="2" type="ORF">RvY_02725</name>
</gene>
<evidence type="ECO:0000313" key="3">
    <source>
        <dbReference type="Proteomes" id="UP000186922"/>
    </source>
</evidence>
<dbReference type="EMBL" id="BDGG01000001">
    <property type="protein sequence ID" value="GAU90287.1"/>
    <property type="molecule type" value="Genomic_DNA"/>
</dbReference>
<reference evidence="2 3" key="1">
    <citation type="journal article" date="2016" name="Nat. Commun.">
        <title>Extremotolerant tardigrade genome and improved radiotolerance of human cultured cells by tardigrade-unique protein.</title>
        <authorList>
            <person name="Hashimoto T."/>
            <person name="Horikawa D.D."/>
            <person name="Saito Y."/>
            <person name="Kuwahara H."/>
            <person name="Kozuka-Hata H."/>
            <person name="Shin-I T."/>
            <person name="Minakuchi Y."/>
            <person name="Ohishi K."/>
            <person name="Motoyama A."/>
            <person name="Aizu T."/>
            <person name="Enomoto A."/>
            <person name="Kondo K."/>
            <person name="Tanaka S."/>
            <person name="Hara Y."/>
            <person name="Koshikawa S."/>
            <person name="Sagara H."/>
            <person name="Miura T."/>
            <person name="Yokobori S."/>
            <person name="Miyagawa K."/>
            <person name="Suzuki Y."/>
            <person name="Kubo T."/>
            <person name="Oyama M."/>
            <person name="Kohara Y."/>
            <person name="Fujiyama A."/>
            <person name="Arakawa K."/>
            <person name="Katayama T."/>
            <person name="Toyoda A."/>
            <person name="Kunieda T."/>
        </authorList>
    </citation>
    <scope>NUCLEOTIDE SEQUENCE [LARGE SCALE GENOMIC DNA]</scope>
    <source>
        <strain evidence="2 3">YOKOZUNA-1</strain>
    </source>
</reference>
<evidence type="ECO:0000313" key="2">
    <source>
        <dbReference type="EMBL" id="GAU90287.1"/>
    </source>
</evidence>